<reference evidence="1 2" key="1">
    <citation type="journal article" date="2024" name="Ann. Entomol. Soc. Am.">
        <title>Genomic analyses of the southern and eastern yellowjacket wasps (Hymenoptera: Vespidae) reveal evolutionary signatures of social life.</title>
        <authorList>
            <person name="Catto M.A."/>
            <person name="Caine P.B."/>
            <person name="Orr S.E."/>
            <person name="Hunt B.G."/>
            <person name="Goodisman M.A.D."/>
        </authorList>
    </citation>
    <scope>NUCLEOTIDE SEQUENCE [LARGE SCALE GENOMIC DNA]</scope>
    <source>
        <strain evidence="1">232</strain>
        <tissue evidence="1">Head and thorax</tissue>
    </source>
</reference>
<proteinExistence type="predicted"/>
<gene>
    <name evidence="1" type="ORF">V1477_003317</name>
</gene>
<accession>A0ABD2CU61</accession>
<protein>
    <submittedName>
        <fullName evidence="1">Uncharacterized protein</fullName>
    </submittedName>
</protein>
<evidence type="ECO:0000313" key="1">
    <source>
        <dbReference type="EMBL" id="KAL2748674.1"/>
    </source>
</evidence>
<name>A0ABD2CU61_VESMC</name>
<organism evidence="1 2">
    <name type="scientific">Vespula maculifrons</name>
    <name type="common">Eastern yellow jacket</name>
    <name type="synonym">Wasp</name>
    <dbReference type="NCBI Taxonomy" id="7453"/>
    <lineage>
        <taxon>Eukaryota</taxon>
        <taxon>Metazoa</taxon>
        <taxon>Ecdysozoa</taxon>
        <taxon>Arthropoda</taxon>
        <taxon>Hexapoda</taxon>
        <taxon>Insecta</taxon>
        <taxon>Pterygota</taxon>
        <taxon>Neoptera</taxon>
        <taxon>Endopterygota</taxon>
        <taxon>Hymenoptera</taxon>
        <taxon>Apocrita</taxon>
        <taxon>Aculeata</taxon>
        <taxon>Vespoidea</taxon>
        <taxon>Vespidae</taxon>
        <taxon>Vespinae</taxon>
        <taxon>Vespula</taxon>
    </lineage>
</organism>
<evidence type="ECO:0000313" key="2">
    <source>
        <dbReference type="Proteomes" id="UP001607303"/>
    </source>
</evidence>
<dbReference type="EMBL" id="JAYRBN010000031">
    <property type="protein sequence ID" value="KAL2748674.1"/>
    <property type="molecule type" value="Genomic_DNA"/>
</dbReference>
<dbReference type="Proteomes" id="UP001607303">
    <property type="component" value="Unassembled WGS sequence"/>
</dbReference>
<sequence>MLFKNDVFFLKLRNTNNMCIAINDNYNELISDNHTAIITNDGYGVTKEMLHGIIYSFFDIFLCDNGSVKNAIQITYGNLGETTPAGDSSKDIATEICTMYGILQISRHFAIDLENLKLVILIWKMKNAIY</sequence>
<dbReference type="AlphaFoldDB" id="A0ABD2CU61"/>
<comment type="caution">
    <text evidence="1">The sequence shown here is derived from an EMBL/GenBank/DDBJ whole genome shotgun (WGS) entry which is preliminary data.</text>
</comment>
<keyword evidence="2" id="KW-1185">Reference proteome</keyword>